<reference evidence="9 10" key="1">
    <citation type="submission" date="2014-10" db="EMBL/GenBank/DDBJ databases">
        <title>Complete genome sequence of Parvimonas micra KCOM 1535 (= ChDC B708).</title>
        <authorList>
            <person name="Kook J.-K."/>
            <person name="Park S.-N."/>
            <person name="Lim Y.K."/>
            <person name="Roh H."/>
        </authorList>
    </citation>
    <scope>NUCLEOTIDE SEQUENCE [LARGE SCALE GENOMIC DNA]</scope>
    <source>
        <strain evidence="10">KCOM 1535 / ChDC B708</strain>
    </source>
</reference>
<protein>
    <submittedName>
        <fullName evidence="9">Membrane protein</fullName>
    </submittedName>
</protein>
<proteinExistence type="inferred from homology"/>
<keyword evidence="4 7" id="KW-0812">Transmembrane</keyword>
<dbReference type="InterPro" id="IPR000620">
    <property type="entry name" value="EamA_dom"/>
</dbReference>
<comment type="subcellular location">
    <subcellularLocation>
        <location evidence="1">Cell membrane</location>
        <topology evidence="1">Multi-pass membrane protein</topology>
    </subcellularLocation>
</comment>
<gene>
    <name evidence="9" type="ORF">NW74_01355</name>
</gene>
<dbReference type="SUPFAM" id="SSF103481">
    <property type="entry name" value="Multidrug resistance efflux transporter EmrE"/>
    <property type="match status" value="2"/>
</dbReference>
<dbReference type="InterPro" id="IPR037185">
    <property type="entry name" value="EmrE-like"/>
</dbReference>
<dbReference type="PANTHER" id="PTHR42920">
    <property type="entry name" value="OS03G0707200 PROTEIN-RELATED"/>
    <property type="match status" value="1"/>
</dbReference>
<dbReference type="STRING" id="33033.NW74_01355"/>
<name>A0A0B4S0B0_9FIRM</name>
<evidence type="ECO:0000256" key="1">
    <source>
        <dbReference type="ARBA" id="ARBA00004651"/>
    </source>
</evidence>
<dbReference type="KEGG" id="pmic:NW74_01355"/>
<evidence type="ECO:0000256" key="7">
    <source>
        <dbReference type="SAM" id="Phobius"/>
    </source>
</evidence>
<keyword evidence="10" id="KW-1185">Reference proteome</keyword>
<organism evidence="9 10">
    <name type="scientific">Parvimonas micra</name>
    <dbReference type="NCBI Taxonomy" id="33033"/>
    <lineage>
        <taxon>Bacteria</taxon>
        <taxon>Bacillati</taxon>
        <taxon>Bacillota</taxon>
        <taxon>Tissierellia</taxon>
        <taxon>Tissierellales</taxon>
        <taxon>Peptoniphilaceae</taxon>
        <taxon>Parvimonas</taxon>
    </lineage>
</organism>
<feature type="domain" description="EamA" evidence="8">
    <location>
        <begin position="14"/>
        <end position="141"/>
    </location>
</feature>
<evidence type="ECO:0000313" key="9">
    <source>
        <dbReference type="EMBL" id="AIZ36091.1"/>
    </source>
</evidence>
<feature type="transmembrane region" description="Helical" evidence="7">
    <location>
        <begin position="40"/>
        <end position="58"/>
    </location>
</feature>
<feature type="transmembrane region" description="Helical" evidence="7">
    <location>
        <begin position="12"/>
        <end position="34"/>
    </location>
</feature>
<feature type="transmembrane region" description="Helical" evidence="7">
    <location>
        <begin position="125"/>
        <end position="144"/>
    </location>
</feature>
<evidence type="ECO:0000259" key="8">
    <source>
        <dbReference type="Pfam" id="PF00892"/>
    </source>
</evidence>
<comment type="similarity">
    <text evidence="2">Belongs to the EamA transporter family.</text>
</comment>
<dbReference type="EMBL" id="CP009761">
    <property type="protein sequence ID" value="AIZ36091.1"/>
    <property type="molecule type" value="Genomic_DNA"/>
</dbReference>
<evidence type="ECO:0000256" key="2">
    <source>
        <dbReference type="ARBA" id="ARBA00007362"/>
    </source>
</evidence>
<keyword evidence="6 7" id="KW-0472">Membrane</keyword>
<dbReference type="Proteomes" id="UP000031386">
    <property type="component" value="Chromosome"/>
</dbReference>
<feature type="transmembrane region" description="Helical" evidence="7">
    <location>
        <begin position="99"/>
        <end position="116"/>
    </location>
</feature>
<dbReference type="OrthoDB" id="9804865at2"/>
<dbReference type="InterPro" id="IPR051258">
    <property type="entry name" value="Diverse_Substrate_Transporter"/>
</dbReference>
<keyword evidence="3" id="KW-1003">Cell membrane</keyword>
<feature type="transmembrane region" description="Helical" evidence="7">
    <location>
        <begin position="70"/>
        <end position="87"/>
    </location>
</feature>
<feature type="transmembrane region" description="Helical" evidence="7">
    <location>
        <begin position="156"/>
        <end position="175"/>
    </location>
</feature>
<feature type="transmembrane region" description="Helical" evidence="7">
    <location>
        <begin position="187"/>
        <end position="208"/>
    </location>
</feature>
<keyword evidence="5 7" id="KW-1133">Transmembrane helix</keyword>
<dbReference type="PANTHER" id="PTHR42920:SF5">
    <property type="entry name" value="EAMA DOMAIN-CONTAINING PROTEIN"/>
    <property type="match status" value="1"/>
</dbReference>
<evidence type="ECO:0000256" key="4">
    <source>
        <dbReference type="ARBA" id="ARBA00022692"/>
    </source>
</evidence>
<evidence type="ECO:0000256" key="6">
    <source>
        <dbReference type="ARBA" id="ARBA00023136"/>
    </source>
</evidence>
<feature type="transmembrane region" description="Helical" evidence="7">
    <location>
        <begin position="280"/>
        <end position="300"/>
    </location>
</feature>
<sequence>MYNISGRTSFLAKIALFIVAILWGTSLTVVKSAADVFKPNFLLGIRFTLAGIILAVVFHKKLFNAKRNELIAGAVIGVFLFVAYSSQTLGVTFTTPGRSGFLSASYCVIVPFLYWITNKVKPDKFNVSAAVFCIVGIFFIAMAGESGSIFNSSWKAIYGDALALLSGFLFASHIVMVTRLGIGKDPFVLTIMQFLVAGILSWVTTFVFENNAGMQITLRPMLEVLYLSIMCTAVALLLQNLGQKYTDPSSAAIILGCESIFGVAFPVALGIESLTVKSVIGFILIFVAIIISETKLSFIFKKKDKKIESKI</sequence>
<accession>A0A0B4S0B0</accession>
<feature type="transmembrane region" description="Helical" evidence="7">
    <location>
        <begin position="250"/>
        <end position="268"/>
    </location>
</feature>
<dbReference type="AlphaFoldDB" id="A0A0B4S0B0"/>
<dbReference type="RefSeq" id="WP_041953474.1">
    <property type="nucleotide sequence ID" value="NZ_CP009761.1"/>
</dbReference>
<evidence type="ECO:0000313" key="10">
    <source>
        <dbReference type="Proteomes" id="UP000031386"/>
    </source>
</evidence>
<evidence type="ECO:0000256" key="3">
    <source>
        <dbReference type="ARBA" id="ARBA00022475"/>
    </source>
</evidence>
<dbReference type="GO" id="GO:0005886">
    <property type="term" value="C:plasma membrane"/>
    <property type="evidence" value="ECO:0007669"/>
    <property type="project" value="UniProtKB-SubCell"/>
</dbReference>
<feature type="domain" description="EamA" evidence="8">
    <location>
        <begin position="158"/>
        <end position="291"/>
    </location>
</feature>
<feature type="transmembrane region" description="Helical" evidence="7">
    <location>
        <begin position="220"/>
        <end position="238"/>
    </location>
</feature>
<evidence type="ECO:0000256" key="5">
    <source>
        <dbReference type="ARBA" id="ARBA00022989"/>
    </source>
</evidence>
<dbReference type="Pfam" id="PF00892">
    <property type="entry name" value="EamA"/>
    <property type="match status" value="2"/>
</dbReference>